<comment type="caution">
    <text evidence="1">The sequence shown here is derived from an EMBL/GenBank/DDBJ whole genome shotgun (WGS) entry which is preliminary data.</text>
</comment>
<evidence type="ECO:0000313" key="2">
    <source>
        <dbReference type="Proteomes" id="UP000663873"/>
    </source>
</evidence>
<keyword evidence="2" id="KW-1185">Reference proteome</keyword>
<protein>
    <submittedName>
        <fullName evidence="1">Uncharacterized protein</fullName>
    </submittedName>
</protein>
<gene>
    <name evidence="1" type="ORF">UJA718_LOCUS47629</name>
</gene>
<dbReference type="AlphaFoldDB" id="A0A821XVS4"/>
<sequence>MIGTSAQRNVRTNIGYEQWFRSSTSSPPTTTTCYPVNNILEYH</sequence>
<name>A0A821XVS4_9BILA</name>
<proteinExistence type="predicted"/>
<accession>A0A821XVS4</accession>
<evidence type="ECO:0000313" key="1">
    <source>
        <dbReference type="EMBL" id="CAF4948225.1"/>
    </source>
</evidence>
<dbReference type="EMBL" id="CAJOBP010091237">
    <property type="protein sequence ID" value="CAF4948225.1"/>
    <property type="molecule type" value="Genomic_DNA"/>
</dbReference>
<reference evidence="1" key="1">
    <citation type="submission" date="2021-02" db="EMBL/GenBank/DDBJ databases">
        <authorList>
            <person name="Nowell W R."/>
        </authorList>
    </citation>
    <scope>NUCLEOTIDE SEQUENCE</scope>
</reference>
<feature type="non-terminal residue" evidence="1">
    <location>
        <position position="43"/>
    </location>
</feature>
<organism evidence="1 2">
    <name type="scientific">Rotaria socialis</name>
    <dbReference type="NCBI Taxonomy" id="392032"/>
    <lineage>
        <taxon>Eukaryota</taxon>
        <taxon>Metazoa</taxon>
        <taxon>Spiralia</taxon>
        <taxon>Gnathifera</taxon>
        <taxon>Rotifera</taxon>
        <taxon>Eurotatoria</taxon>
        <taxon>Bdelloidea</taxon>
        <taxon>Philodinida</taxon>
        <taxon>Philodinidae</taxon>
        <taxon>Rotaria</taxon>
    </lineage>
</organism>
<dbReference type="Proteomes" id="UP000663873">
    <property type="component" value="Unassembled WGS sequence"/>
</dbReference>